<gene>
    <name evidence="2" type="ORF">ACFLIM_49850</name>
</gene>
<evidence type="ECO:0008006" key="4">
    <source>
        <dbReference type="Google" id="ProtNLM"/>
    </source>
</evidence>
<dbReference type="RefSeq" id="WP_393177904.1">
    <property type="nucleotide sequence ID" value="NZ_JBICRM010000085.1"/>
</dbReference>
<accession>A0ABW7AW72</accession>
<sequence>MARKATIRCCAATALFVLLGCASSGDISSGGHGQARVAELTSIAVRRGSTIQHQALRDGLITRTEYDQAMAGMMKCLRAAGLTVSGPYPDRTGFLLDYDASVEGMAEAAVTRLSDACEQSYLDLVTEAYIETHFVEFANAEATANKRLIRCMLDMKASVGDISERSPDVLSDLRKADITAFNACFS</sequence>
<keyword evidence="1" id="KW-0732">Signal</keyword>
<comment type="caution">
    <text evidence="2">The sequence shown here is derived from an EMBL/GenBank/DDBJ whole genome shotgun (WGS) entry which is preliminary data.</text>
</comment>
<organism evidence="2 3">
    <name type="scientific">Nonomuraea marmarensis</name>
    <dbReference type="NCBI Taxonomy" id="3351344"/>
    <lineage>
        <taxon>Bacteria</taxon>
        <taxon>Bacillati</taxon>
        <taxon>Actinomycetota</taxon>
        <taxon>Actinomycetes</taxon>
        <taxon>Streptosporangiales</taxon>
        <taxon>Streptosporangiaceae</taxon>
        <taxon>Nonomuraea</taxon>
    </lineage>
</organism>
<evidence type="ECO:0000313" key="2">
    <source>
        <dbReference type="EMBL" id="MFG1711283.1"/>
    </source>
</evidence>
<dbReference type="Proteomes" id="UP001603978">
    <property type="component" value="Unassembled WGS sequence"/>
</dbReference>
<name>A0ABW7AW72_9ACTN</name>
<keyword evidence="3" id="KW-1185">Reference proteome</keyword>
<dbReference type="EMBL" id="JBICRM010000085">
    <property type="protein sequence ID" value="MFG1711283.1"/>
    <property type="molecule type" value="Genomic_DNA"/>
</dbReference>
<evidence type="ECO:0000256" key="1">
    <source>
        <dbReference type="SAM" id="SignalP"/>
    </source>
</evidence>
<protein>
    <recommendedName>
        <fullName evidence="4">Lipoprotein</fullName>
    </recommendedName>
</protein>
<evidence type="ECO:0000313" key="3">
    <source>
        <dbReference type="Proteomes" id="UP001603978"/>
    </source>
</evidence>
<feature type="signal peptide" evidence="1">
    <location>
        <begin position="1"/>
        <end position="24"/>
    </location>
</feature>
<proteinExistence type="predicted"/>
<feature type="chain" id="PRO_5046637767" description="Lipoprotein" evidence="1">
    <location>
        <begin position="25"/>
        <end position="186"/>
    </location>
</feature>
<reference evidence="2 3" key="1">
    <citation type="submission" date="2024-10" db="EMBL/GenBank/DDBJ databases">
        <authorList>
            <person name="Topkara A.R."/>
            <person name="Saygin H."/>
        </authorList>
    </citation>
    <scope>NUCLEOTIDE SEQUENCE [LARGE SCALE GENOMIC DNA]</scope>
    <source>
        <strain evidence="2 3">M3C6</strain>
    </source>
</reference>
<dbReference type="PROSITE" id="PS51257">
    <property type="entry name" value="PROKAR_LIPOPROTEIN"/>
    <property type="match status" value="1"/>
</dbReference>